<keyword evidence="3" id="KW-1003">Cell membrane</keyword>
<keyword evidence="8" id="KW-0449">Lipoprotein</keyword>
<protein>
    <submittedName>
        <fullName evidence="11">5742_t:CDS:1</fullName>
    </submittedName>
</protein>
<dbReference type="FunFam" id="2.40.70.10:FF:000060">
    <property type="entry name" value="Aspartic-type endopeptidase ctsD"/>
    <property type="match status" value="1"/>
</dbReference>
<keyword evidence="4" id="KW-0645">Protease</keyword>
<keyword evidence="7" id="KW-0325">Glycoprotein</keyword>
<dbReference type="GO" id="GO:0005886">
    <property type="term" value="C:plasma membrane"/>
    <property type="evidence" value="ECO:0007669"/>
    <property type="project" value="UniProtKB-SubCell"/>
</dbReference>
<evidence type="ECO:0000313" key="11">
    <source>
        <dbReference type="EMBL" id="CAG8540464.1"/>
    </source>
</evidence>
<dbReference type="GO" id="GO:0006508">
    <property type="term" value="P:proteolysis"/>
    <property type="evidence" value="ECO:0007669"/>
    <property type="project" value="UniProtKB-KW"/>
</dbReference>
<evidence type="ECO:0000256" key="2">
    <source>
        <dbReference type="ARBA" id="ARBA00007447"/>
    </source>
</evidence>
<dbReference type="InterPro" id="IPR033121">
    <property type="entry name" value="PEPTIDASE_A1"/>
</dbReference>
<dbReference type="GO" id="GO:0004190">
    <property type="term" value="F:aspartic-type endopeptidase activity"/>
    <property type="evidence" value="ECO:0007669"/>
    <property type="project" value="InterPro"/>
</dbReference>
<comment type="caution">
    <text evidence="11">The sequence shown here is derived from an EMBL/GenBank/DDBJ whole genome shotgun (WGS) entry which is preliminary data.</text>
</comment>
<dbReference type="InterPro" id="IPR001461">
    <property type="entry name" value="Aspartic_peptidase_A1"/>
</dbReference>
<evidence type="ECO:0000256" key="9">
    <source>
        <dbReference type="PIRSR" id="PIRSR601461-2"/>
    </source>
</evidence>
<comment type="similarity">
    <text evidence="2">Belongs to the peptidase A1 family.</text>
</comment>
<dbReference type="PANTHER" id="PTHR47966:SF75">
    <property type="entry name" value="ENDOPEPTIDASE (CTSD), PUTATIVE (AFU_ORTHOLOGUE AFUA_4G07040)-RELATED"/>
    <property type="match status" value="1"/>
</dbReference>
<organism evidence="11 12">
    <name type="scientific">Cetraspora pellucida</name>
    <dbReference type="NCBI Taxonomy" id="1433469"/>
    <lineage>
        <taxon>Eukaryota</taxon>
        <taxon>Fungi</taxon>
        <taxon>Fungi incertae sedis</taxon>
        <taxon>Mucoromycota</taxon>
        <taxon>Glomeromycotina</taxon>
        <taxon>Glomeromycetes</taxon>
        <taxon>Diversisporales</taxon>
        <taxon>Gigasporaceae</taxon>
        <taxon>Cetraspora</taxon>
    </lineage>
</organism>
<accession>A0A9N9AUC1</accession>
<keyword evidence="9" id="KW-1015">Disulfide bond</keyword>
<evidence type="ECO:0000256" key="6">
    <source>
        <dbReference type="ARBA" id="ARBA00023136"/>
    </source>
</evidence>
<dbReference type="PRINTS" id="PR00792">
    <property type="entry name" value="PEPSIN"/>
</dbReference>
<dbReference type="SUPFAM" id="SSF50630">
    <property type="entry name" value="Acid proteases"/>
    <property type="match status" value="1"/>
</dbReference>
<evidence type="ECO:0000256" key="5">
    <source>
        <dbReference type="ARBA" id="ARBA00022801"/>
    </source>
</evidence>
<keyword evidence="6" id="KW-0472">Membrane</keyword>
<comment type="subcellular location">
    <subcellularLocation>
        <location evidence="1">Cell membrane</location>
    </subcellularLocation>
</comment>
<feature type="non-terminal residue" evidence="11">
    <location>
        <position position="1"/>
    </location>
</feature>
<dbReference type="EMBL" id="CAJVQA010002219">
    <property type="protein sequence ID" value="CAG8540464.1"/>
    <property type="molecule type" value="Genomic_DNA"/>
</dbReference>
<dbReference type="InterPro" id="IPR034164">
    <property type="entry name" value="Pepsin-like_dom"/>
</dbReference>
<feature type="domain" description="Peptidase A1" evidence="10">
    <location>
        <begin position="1"/>
        <end position="158"/>
    </location>
</feature>
<evidence type="ECO:0000259" key="10">
    <source>
        <dbReference type="PROSITE" id="PS51767"/>
    </source>
</evidence>
<keyword evidence="12" id="KW-1185">Reference proteome</keyword>
<feature type="disulfide bond" evidence="9">
    <location>
        <begin position="83"/>
        <end position="119"/>
    </location>
</feature>
<evidence type="ECO:0000256" key="4">
    <source>
        <dbReference type="ARBA" id="ARBA00022670"/>
    </source>
</evidence>
<dbReference type="AlphaFoldDB" id="A0A9N9AUC1"/>
<evidence type="ECO:0000256" key="8">
    <source>
        <dbReference type="ARBA" id="ARBA00023288"/>
    </source>
</evidence>
<dbReference type="InterPro" id="IPR021109">
    <property type="entry name" value="Peptidase_aspartic_dom_sf"/>
</dbReference>
<evidence type="ECO:0000313" key="12">
    <source>
        <dbReference type="Proteomes" id="UP000789759"/>
    </source>
</evidence>
<sequence length="162" mass="17250">SLTLGDVDKTKIDGKITFNKLVNNIGFWTIGLDDASVNKKALNLGKRNAIIDTGTTLAIIPPNDAEKIHNKIPGAVVVQNQFCVPCNTTASVAFTFGGVSYSIDSRDITFQPIGQDNLCVSGIAGGNIAGNDTWLVGDTFLKNVYSVFNIVDLTVGFANLKK</sequence>
<gene>
    <name evidence="11" type="ORF">CPELLU_LOCUS4273</name>
</gene>
<proteinExistence type="inferred from homology"/>
<dbReference type="PROSITE" id="PS51767">
    <property type="entry name" value="PEPTIDASE_A1"/>
    <property type="match status" value="1"/>
</dbReference>
<evidence type="ECO:0000256" key="7">
    <source>
        <dbReference type="ARBA" id="ARBA00023180"/>
    </source>
</evidence>
<keyword evidence="5" id="KW-0378">Hydrolase</keyword>
<name>A0A9N9AUC1_9GLOM</name>
<dbReference type="Gene3D" id="2.40.70.10">
    <property type="entry name" value="Acid Proteases"/>
    <property type="match status" value="1"/>
</dbReference>
<dbReference type="Pfam" id="PF00026">
    <property type="entry name" value="Asp"/>
    <property type="match status" value="1"/>
</dbReference>
<reference evidence="11" key="1">
    <citation type="submission" date="2021-06" db="EMBL/GenBank/DDBJ databases">
        <authorList>
            <person name="Kallberg Y."/>
            <person name="Tangrot J."/>
            <person name="Rosling A."/>
        </authorList>
    </citation>
    <scope>NUCLEOTIDE SEQUENCE</scope>
    <source>
        <strain evidence="11">FL966</strain>
    </source>
</reference>
<dbReference type="CDD" id="cd05471">
    <property type="entry name" value="pepsin_like"/>
    <property type="match status" value="1"/>
</dbReference>
<dbReference type="Proteomes" id="UP000789759">
    <property type="component" value="Unassembled WGS sequence"/>
</dbReference>
<dbReference type="OrthoDB" id="15189at2759"/>
<dbReference type="PANTHER" id="PTHR47966">
    <property type="entry name" value="BETA-SITE APP-CLEAVING ENZYME, ISOFORM A-RELATED"/>
    <property type="match status" value="1"/>
</dbReference>
<evidence type="ECO:0000256" key="3">
    <source>
        <dbReference type="ARBA" id="ARBA00022475"/>
    </source>
</evidence>
<evidence type="ECO:0000256" key="1">
    <source>
        <dbReference type="ARBA" id="ARBA00004236"/>
    </source>
</evidence>